<dbReference type="SMART" id="SM00267">
    <property type="entry name" value="GGDEF"/>
    <property type="match status" value="1"/>
</dbReference>
<dbReference type="InterPro" id="IPR029016">
    <property type="entry name" value="GAF-like_dom_sf"/>
</dbReference>
<comment type="caution">
    <text evidence="5">The sequence shown here is derived from an EMBL/GenBank/DDBJ whole genome shotgun (WGS) entry which is preliminary data.</text>
</comment>
<dbReference type="Pfam" id="PF00990">
    <property type="entry name" value="GGDEF"/>
    <property type="match status" value="1"/>
</dbReference>
<reference evidence="5" key="1">
    <citation type="submission" date="2022-02" db="EMBL/GenBank/DDBJ databases">
        <title>Vibrio sp. nov., a new bacterium isolated from Bohai sea, China.</title>
        <authorList>
            <person name="Yuan Y."/>
        </authorList>
    </citation>
    <scope>NUCLEOTIDE SEQUENCE</scope>
    <source>
        <strain evidence="5">DBSS07</strain>
    </source>
</reference>
<comment type="cofactor">
    <cofactor evidence="1">
        <name>Mg(2+)</name>
        <dbReference type="ChEBI" id="CHEBI:18420"/>
    </cofactor>
</comment>
<dbReference type="EMBL" id="JAKRRX010000046">
    <property type="protein sequence ID" value="MCW8334131.1"/>
    <property type="molecule type" value="Genomic_DNA"/>
</dbReference>
<dbReference type="InterPro" id="IPR029787">
    <property type="entry name" value="Nucleotide_cyclase"/>
</dbReference>
<dbReference type="SUPFAM" id="SSF55073">
    <property type="entry name" value="Nucleotide cyclase"/>
    <property type="match status" value="1"/>
</dbReference>
<dbReference type="InterPro" id="IPR003018">
    <property type="entry name" value="GAF"/>
</dbReference>
<evidence type="ECO:0000313" key="6">
    <source>
        <dbReference type="Proteomes" id="UP001155586"/>
    </source>
</evidence>
<protein>
    <recommendedName>
        <fullName evidence="2">diguanylate cyclase</fullName>
        <ecNumber evidence="2">2.7.7.65</ecNumber>
    </recommendedName>
</protein>
<dbReference type="SUPFAM" id="SSF55781">
    <property type="entry name" value="GAF domain-like"/>
    <property type="match status" value="1"/>
</dbReference>
<dbReference type="Gene3D" id="3.30.70.270">
    <property type="match status" value="1"/>
</dbReference>
<dbReference type="RefSeq" id="WP_265687529.1">
    <property type="nucleotide sequence ID" value="NZ_JAKRRX010000046.1"/>
</dbReference>
<proteinExistence type="predicted"/>
<dbReference type="PROSITE" id="PS50887">
    <property type="entry name" value="GGDEF"/>
    <property type="match status" value="1"/>
</dbReference>
<evidence type="ECO:0000256" key="1">
    <source>
        <dbReference type="ARBA" id="ARBA00001946"/>
    </source>
</evidence>
<dbReference type="Gene3D" id="3.30.450.40">
    <property type="match status" value="1"/>
</dbReference>
<sequence length="346" mass="38593">MDGKVDSHSPLTSFTSTSEGKVPLAFLEALAQSKSLDQILNCTSLWMCKLFQAHRCSIALVQQDEFLHIYSLKGNDAIPADQPVPIQHTLVGQAFTQHTTLKCDDMSSVDLLDCQWLSSGGLHSCIDAPLVSDGTCYGTVNIAHENKHRYNQSDVQTLTTIAHWIASQIRVQREVDAMRTLADIDPLTAILNRRAFSEATQQFGQHSRYHDGEHALLMLDLDRFKSINDQYGHLVGDEVLVSIAQIIRAQIRHDDLFARIGGEEFALLLRNTSEEAAVVLAEKLRAAIECTPTHIDNHQVHCTASFGIAIPHPSDVCFRDLMSRADHALYTAKRRGRNRVFLELKA</sequence>
<dbReference type="InterPro" id="IPR050469">
    <property type="entry name" value="Diguanylate_Cyclase"/>
</dbReference>
<dbReference type="Pfam" id="PF01590">
    <property type="entry name" value="GAF"/>
    <property type="match status" value="1"/>
</dbReference>
<evidence type="ECO:0000313" key="5">
    <source>
        <dbReference type="EMBL" id="MCW8334131.1"/>
    </source>
</evidence>
<dbReference type="AlphaFoldDB" id="A0A9X3CE90"/>
<keyword evidence="6" id="KW-1185">Reference proteome</keyword>
<accession>A0A9X3CE90</accession>
<comment type="catalytic activity">
    <reaction evidence="3">
        <text>2 GTP = 3',3'-c-di-GMP + 2 diphosphate</text>
        <dbReference type="Rhea" id="RHEA:24898"/>
        <dbReference type="ChEBI" id="CHEBI:33019"/>
        <dbReference type="ChEBI" id="CHEBI:37565"/>
        <dbReference type="ChEBI" id="CHEBI:58805"/>
        <dbReference type="EC" id="2.7.7.65"/>
    </reaction>
</comment>
<feature type="domain" description="GGDEF" evidence="4">
    <location>
        <begin position="212"/>
        <end position="345"/>
    </location>
</feature>
<dbReference type="CDD" id="cd01949">
    <property type="entry name" value="GGDEF"/>
    <property type="match status" value="1"/>
</dbReference>
<dbReference type="SMART" id="SM00065">
    <property type="entry name" value="GAF"/>
    <property type="match status" value="1"/>
</dbReference>
<evidence type="ECO:0000259" key="4">
    <source>
        <dbReference type="PROSITE" id="PS50887"/>
    </source>
</evidence>
<dbReference type="PANTHER" id="PTHR45138">
    <property type="entry name" value="REGULATORY COMPONENTS OF SENSORY TRANSDUCTION SYSTEM"/>
    <property type="match status" value="1"/>
</dbReference>
<name>A0A9X3CE90_9VIBR</name>
<evidence type="ECO:0000256" key="3">
    <source>
        <dbReference type="ARBA" id="ARBA00034247"/>
    </source>
</evidence>
<dbReference type="InterPro" id="IPR043128">
    <property type="entry name" value="Rev_trsase/Diguanyl_cyclase"/>
</dbReference>
<dbReference type="GO" id="GO:0052621">
    <property type="term" value="F:diguanylate cyclase activity"/>
    <property type="evidence" value="ECO:0007669"/>
    <property type="project" value="UniProtKB-EC"/>
</dbReference>
<dbReference type="PANTHER" id="PTHR45138:SF9">
    <property type="entry name" value="DIGUANYLATE CYCLASE DGCM-RELATED"/>
    <property type="match status" value="1"/>
</dbReference>
<dbReference type="Proteomes" id="UP001155586">
    <property type="component" value="Unassembled WGS sequence"/>
</dbReference>
<organism evidence="5 6">
    <name type="scientific">Vibrio paucivorans</name>
    <dbReference type="NCBI Taxonomy" id="2829489"/>
    <lineage>
        <taxon>Bacteria</taxon>
        <taxon>Pseudomonadati</taxon>
        <taxon>Pseudomonadota</taxon>
        <taxon>Gammaproteobacteria</taxon>
        <taxon>Vibrionales</taxon>
        <taxon>Vibrionaceae</taxon>
        <taxon>Vibrio</taxon>
    </lineage>
</organism>
<dbReference type="NCBIfam" id="TIGR00254">
    <property type="entry name" value="GGDEF"/>
    <property type="match status" value="1"/>
</dbReference>
<dbReference type="InterPro" id="IPR000160">
    <property type="entry name" value="GGDEF_dom"/>
</dbReference>
<dbReference type="EC" id="2.7.7.65" evidence="2"/>
<gene>
    <name evidence="5" type="ORF">MD483_09875</name>
</gene>
<dbReference type="FunFam" id="3.30.70.270:FF:000001">
    <property type="entry name" value="Diguanylate cyclase domain protein"/>
    <property type="match status" value="1"/>
</dbReference>
<evidence type="ECO:0000256" key="2">
    <source>
        <dbReference type="ARBA" id="ARBA00012528"/>
    </source>
</evidence>